<sequence>MSYPLDSLFQSEDLQKASKLGNPLFYRPFRFAPAPSCAVTIQTHSAESTLILILPQIEAGLVQMIKTGSTTREMTDRIRGKDMSLTSQHTKMPPITKARLRQTIDVLKAIHNITDPRPEIAQRKKSLTTVDHLIDKGDISEYIKAQSASDSALQYAALHPNELTELDELNRNAFALEMVMNSIQPDRVRAIQVPGGSFILIRFLMAATVEQLNQEAGAIPSGDPPDEPSHRSSDISNTFAESYIASRDSEYTRFHPEIRDALLSLKLPAGREIACPSTMKLAFAGHERFLIAIQNVGQAFSGMGNLTKFSISITTRTLRLVENADLAESTKMKGQGVPTLAHRKIPRTFQMMEAITRRRPATTQLSTVVLSLTKSDPLSTHTAQFSEMRPTRTHRNGRPAHDNILRTTELKTTAMTISTVMGLPSIVCPTFWGDAAMMLELTGNTYGRLEEVVDNSPAARDFQVRNTTDNSFHTSSLVITIQTLEEDLPAYTCPGLTMFSKLSGPVGSSTKTYINTLPPPQNVLVATGSEGHFNGANHRRTRYGIRFFDCYRRARQQRPDVRSVRQTVCLNEDQKTFRAQACEHVIQLVILRTGVSHNYTIDASLLRDELTP</sequence>
<reference evidence="2 3" key="1">
    <citation type="journal article" date="2018" name="PLoS Pathog.">
        <title>Evolution of structural diversity of trichothecenes, a family of toxins produced by plant pathogenic and entomopathogenic fungi.</title>
        <authorList>
            <person name="Proctor R.H."/>
            <person name="McCormick S.P."/>
            <person name="Kim H.S."/>
            <person name="Cardoza R.E."/>
            <person name="Stanley A.M."/>
            <person name="Lindo L."/>
            <person name="Kelly A."/>
            <person name="Brown D.W."/>
            <person name="Lee T."/>
            <person name="Vaughan M.M."/>
            <person name="Alexander N.J."/>
            <person name="Busman M."/>
            <person name="Gutierrez S."/>
        </authorList>
    </citation>
    <scope>NUCLEOTIDE SEQUENCE [LARGE SCALE GENOMIC DNA]</scope>
    <source>
        <strain evidence="2 3">NRRL 13405</strain>
    </source>
</reference>
<organism evidence="2 3">
    <name type="scientific">Fusarium flagelliforme</name>
    <dbReference type="NCBI Taxonomy" id="2675880"/>
    <lineage>
        <taxon>Eukaryota</taxon>
        <taxon>Fungi</taxon>
        <taxon>Dikarya</taxon>
        <taxon>Ascomycota</taxon>
        <taxon>Pezizomycotina</taxon>
        <taxon>Sordariomycetes</taxon>
        <taxon>Hypocreomycetidae</taxon>
        <taxon>Hypocreales</taxon>
        <taxon>Nectriaceae</taxon>
        <taxon>Fusarium</taxon>
        <taxon>Fusarium incarnatum-equiseti species complex</taxon>
    </lineage>
</organism>
<feature type="region of interest" description="Disordered" evidence="1">
    <location>
        <begin position="380"/>
        <end position="400"/>
    </location>
</feature>
<proteinExistence type="predicted"/>
<evidence type="ECO:0000313" key="3">
    <source>
        <dbReference type="Proteomes" id="UP000265631"/>
    </source>
</evidence>
<protein>
    <submittedName>
        <fullName evidence="2">Uncharacterized protein</fullName>
    </submittedName>
</protein>
<gene>
    <name evidence="2" type="ORF">FIE12Z_12683</name>
</gene>
<comment type="caution">
    <text evidence="2">The sequence shown here is derived from an EMBL/GenBank/DDBJ whole genome shotgun (WGS) entry which is preliminary data.</text>
</comment>
<accession>A0A395M5B6</accession>
<evidence type="ECO:0000313" key="2">
    <source>
        <dbReference type="EMBL" id="RFN42912.1"/>
    </source>
</evidence>
<dbReference type="Proteomes" id="UP000265631">
    <property type="component" value="Unassembled WGS sequence"/>
</dbReference>
<evidence type="ECO:0000256" key="1">
    <source>
        <dbReference type="SAM" id="MobiDB-lite"/>
    </source>
</evidence>
<keyword evidence="3" id="KW-1185">Reference proteome</keyword>
<name>A0A395M5B6_9HYPO</name>
<dbReference type="AlphaFoldDB" id="A0A395M5B6"/>
<dbReference type="EMBL" id="PXXK01000663">
    <property type="protein sequence ID" value="RFN42912.1"/>
    <property type="molecule type" value="Genomic_DNA"/>
</dbReference>